<dbReference type="InterPro" id="IPR005467">
    <property type="entry name" value="His_kinase_dom"/>
</dbReference>
<dbReference type="InterPro" id="IPR036890">
    <property type="entry name" value="HATPase_C_sf"/>
</dbReference>
<feature type="coiled-coil region" evidence="5">
    <location>
        <begin position="52"/>
        <end position="124"/>
    </location>
</feature>
<evidence type="ECO:0000256" key="1">
    <source>
        <dbReference type="ARBA" id="ARBA00000085"/>
    </source>
</evidence>
<gene>
    <name evidence="8" type="ORF">CINF_1526</name>
</gene>
<dbReference type="Gene3D" id="1.10.287.130">
    <property type="match status" value="1"/>
</dbReference>
<dbReference type="Pfam" id="PF02518">
    <property type="entry name" value="HATPase_c"/>
    <property type="match status" value="1"/>
</dbReference>
<dbReference type="Proteomes" id="UP000509414">
    <property type="component" value="Chromosome"/>
</dbReference>
<dbReference type="RefSeq" id="WP_179975116.1">
    <property type="nucleotide sequence ID" value="NZ_CP049075.1"/>
</dbReference>
<feature type="domain" description="Histidine kinase" evidence="7">
    <location>
        <begin position="398"/>
        <end position="622"/>
    </location>
</feature>
<reference evidence="8 9" key="1">
    <citation type="submission" date="2020-02" db="EMBL/GenBank/DDBJ databases">
        <title>Complete genome sequence of the novel Campylobacter species Candidatus Campylobacter infans.</title>
        <authorList>
            <person name="Duim B."/>
            <person name="Zomer A."/>
            <person name="van der Graaf L."/>
            <person name="Wagenaar J."/>
        </authorList>
    </citation>
    <scope>NUCLEOTIDE SEQUENCE [LARGE SCALE GENOMIC DNA]</scope>
    <source>
        <strain evidence="8 9">19S00001</strain>
    </source>
</reference>
<name>A0A7H9CIS0_9BACT</name>
<dbReference type="PROSITE" id="PS50109">
    <property type="entry name" value="HIS_KIN"/>
    <property type="match status" value="1"/>
</dbReference>
<keyword evidence="9" id="KW-1185">Reference proteome</keyword>
<evidence type="ECO:0000256" key="6">
    <source>
        <dbReference type="SAM" id="Phobius"/>
    </source>
</evidence>
<feature type="transmembrane region" description="Helical" evidence="6">
    <location>
        <begin position="22"/>
        <end position="44"/>
    </location>
</feature>
<dbReference type="InterPro" id="IPR003594">
    <property type="entry name" value="HATPase_dom"/>
</dbReference>
<evidence type="ECO:0000259" key="7">
    <source>
        <dbReference type="PROSITE" id="PS50109"/>
    </source>
</evidence>
<dbReference type="Gene3D" id="3.30.565.10">
    <property type="entry name" value="Histidine kinase-like ATPase, C-terminal domain"/>
    <property type="match status" value="1"/>
</dbReference>
<protein>
    <recommendedName>
        <fullName evidence="2">histidine kinase</fullName>
        <ecNumber evidence="2">2.7.13.3</ecNumber>
    </recommendedName>
</protein>
<keyword evidence="4" id="KW-0902">Two-component regulatory system</keyword>
<evidence type="ECO:0000256" key="5">
    <source>
        <dbReference type="SAM" id="Coils"/>
    </source>
</evidence>
<accession>A0A7H9CIS0</accession>
<dbReference type="SMART" id="SM00388">
    <property type="entry name" value="HisKA"/>
    <property type="match status" value="1"/>
</dbReference>
<dbReference type="KEGG" id="cinf:CINF_1526"/>
<dbReference type="SUPFAM" id="SSF55874">
    <property type="entry name" value="ATPase domain of HSP90 chaperone/DNA topoisomerase II/histidine kinase"/>
    <property type="match status" value="1"/>
</dbReference>
<keyword evidence="6" id="KW-1133">Transmembrane helix</keyword>
<keyword evidence="3" id="KW-0597">Phosphoprotein</keyword>
<keyword evidence="8" id="KW-0418">Kinase</keyword>
<dbReference type="PANTHER" id="PTHR45339">
    <property type="entry name" value="HYBRID SIGNAL TRANSDUCTION HISTIDINE KINASE J"/>
    <property type="match status" value="1"/>
</dbReference>
<dbReference type="Pfam" id="PF00512">
    <property type="entry name" value="HisKA"/>
    <property type="match status" value="1"/>
</dbReference>
<evidence type="ECO:0000313" key="8">
    <source>
        <dbReference type="EMBL" id="QLI06003.1"/>
    </source>
</evidence>
<dbReference type="EMBL" id="CP049075">
    <property type="protein sequence ID" value="QLI06003.1"/>
    <property type="molecule type" value="Genomic_DNA"/>
</dbReference>
<dbReference type="AlphaFoldDB" id="A0A7H9CIS0"/>
<keyword evidence="8" id="KW-0808">Transferase</keyword>
<dbReference type="EC" id="2.7.13.3" evidence="2"/>
<comment type="catalytic activity">
    <reaction evidence="1">
        <text>ATP + protein L-histidine = ADP + protein N-phospho-L-histidine.</text>
        <dbReference type="EC" id="2.7.13.3"/>
    </reaction>
</comment>
<sequence length="984" mass="112961">MNKFFQKFTFYKKDDKLKTYDAANYSMMAIASIFALIFLLYVIAEINSHNRLNKALTQINQLTQIAQKLHKERAMQALLYSQANVDHQNIEILRIDSNKAMRELNSLNNALDKLFNIRNDLDQNRSDFNAELFSRYDEIDKEIFQSVQSLNSYTNDIEQTVPVLVMMSVFKDIIELDKKRDFLIGYIIKNQALDKTGNEILSFMLKQKRDYSNIIAHSPAGISHIFAIYKGNNDKLKNAIKKIDENKDYILAHENLDKLYFALLRGEKPDFGFEEFFNFTNTIENNYNSKIYAISADLQNNIKQSNNLLFTYLLIAIGVIIYIIFMLWLFISNKTNIKKQIQLLSEYKKRLQIIAANHNIAMDSKQIFELFDETANKILDKDNAKKMDEKEHKTFLSNISFEIKEPLNVRMGYNEILRTELANTEHKDLLKYLEEMDDSSNKLLKLLNNLIIISKLQCETIKIKNTKFSILDLPFNLVGQFSKKISSKNIELLIFVDPNLEGILDADKEKIEFILTSLLDNAIEYSIGDGSAVLLQISKLNQTKDDKTGIKFAVVDGGSGIKHEIIFEGFTDTNASKLQIYNSGGLDLRLCNQYLQMLGSKFDITSKANTGTKIGFSIEAKFKSDFRYKNKFQGEEVVIYSADNIYETKLPNLDGEKLPSFFDIVKSYLSHLGLAYKLRDTYLPKSLYIVRGTKKPFDDAKTILISAKQPEFTDAYTIWLKEPVSLSEFINAYEKITGKKTSSSLTKRINLSVLVLGDAIISSTLGELVSHVHTQINPLLHYDVVFVDLDLMDKQNIDAIQRPCSFIAISDRSDNLVNNKLVFDDYLLKADYDSVQGKELLKSRISQILTKRKQNAMLANDKLRDILIFKKSAAANNIYASAFRNFSDKIDTARNMVNLGEHLSARPYKIVICDADMSELNTRTYLEIINSARKKHNYDIIAGLFIDNDFRIESSLANEFELFSTSLNKLQYELKLKPILEGKR</sequence>
<dbReference type="InterPro" id="IPR003661">
    <property type="entry name" value="HisK_dim/P_dom"/>
</dbReference>
<keyword evidence="5" id="KW-0175">Coiled coil</keyword>
<feature type="transmembrane region" description="Helical" evidence="6">
    <location>
        <begin position="309"/>
        <end position="331"/>
    </location>
</feature>
<evidence type="ECO:0000313" key="9">
    <source>
        <dbReference type="Proteomes" id="UP000509414"/>
    </source>
</evidence>
<organism evidence="8 9">
    <name type="scientific">Candidatus Campylobacter infans</name>
    <dbReference type="NCBI Taxonomy" id="2561898"/>
    <lineage>
        <taxon>Bacteria</taxon>
        <taxon>Pseudomonadati</taxon>
        <taxon>Campylobacterota</taxon>
        <taxon>Epsilonproteobacteria</taxon>
        <taxon>Campylobacterales</taxon>
        <taxon>Campylobacteraceae</taxon>
        <taxon>Campylobacter</taxon>
    </lineage>
</organism>
<dbReference type="PANTHER" id="PTHR45339:SF1">
    <property type="entry name" value="HYBRID SIGNAL TRANSDUCTION HISTIDINE KINASE J"/>
    <property type="match status" value="1"/>
</dbReference>
<evidence type="ECO:0000256" key="3">
    <source>
        <dbReference type="ARBA" id="ARBA00022553"/>
    </source>
</evidence>
<keyword evidence="6" id="KW-0812">Transmembrane</keyword>
<dbReference type="GO" id="GO:0000155">
    <property type="term" value="F:phosphorelay sensor kinase activity"/>
    <property type="evidence" value="ECO:0007669"/>
    <property type="project" value="InterPro"/>
</dbReference>
<evidence type="ECO:0000256" key="4">
    <source>
        <dbReference type="ARBA" id="ARBA00023012"/>
    </source>
</evidence>
<dbReference type="SUPFAM" id="SSF47384">
    <property type="entry name" value="Homodimeric domain of signal transducing histidine kinase"/>
    <property type="match status" value="1"/>
</dbReference>
<dbReference type="SMART" id="SM00387">
    <property type="entry name" value="HATPase_c"/>
    <property type="match status" value="1"/>
</dbReference>
<proteinExistence type="predicted"/>
<keyword evidence="6" id="KW-0472">Membrane</keyword>
<dbReference type="InterPro" id="IPR036097">
    <property type="entry name" value="HisK_dim/P_sf"/>
</dbReference>
<evidence type="ECO:0000256" key="2">
    <source>
        <dbReference type="ARBA" id="ARBA00012438"/>
    </source>
</evidence>